<dbReference type="Proteomes" id="UP000831701">
    <property type="component" value="Chromosome 1"/>
</dbReference>
<dbReference type="EMBL" id="CM041531">
    <property type="protein sequence ID" value="KAI3376801.1"/>
    <property type="molecule type" value="Genomic_DNA"/>
</dbReference>
<sequence>MLRRLGSFGVCRPLLRTFYETVVASVVSYAVVCWGGGCSERDKKRLNRLIKRASSVCGCPLDSIEVMGERRALAKLSTIMDNTSHPLHQTVGALSSSFSNRLRHPRCRKERFRRAQTERASCRMCSSSSLCFWSSSGLPVYSWKDGCWKNGSALASARSSIKVKEVEVAEPLGPLTGRQLGVKTLLTSDQKMSVCVEEEEDRSESAGSSCLSMKSDWSKDLNPPDFSNEPGPSDTKERKRSHVSVEEQPSCCASCQDVLKDPVSTSCGHWFCRQCITSYWDQSASSGDSSCPQCGERSRTRAGLQTASQTSSVQTDGDMQQVLDEYKISLRRRCEHVTEGTDEAGSGTLLNRIYTELYITEGQSEEGHDIFKALPEQQKHIRVVLTNGVAGVGKTFSVQKFTLDWAEGLENQDDRLTEVRGFTDAQKEEYFRRRFSDEDLSSRTISHIKTSRTLHIMCQIPVFCWITATVLDHMLTTDQRGELPKTLTDLYSHFLLVQTKRKKQKYDEGHETSPQELTEADREVLLKLGRLAFEHLEKGNIMFYQEDLEQCGLDVTEASVYSGVCTEIFKKRVCDLPENSLLLCSSEHSGVSGCSLHVLLLHQQEHRALAYMLQMSEEVLDEVDLKKYNASEEGRRRLIPAVRNCRKAVLVLLLAGAGSGEGREFSSLTAWWMKLFVSLVVRERRLLYLFPEGRRLNRLCAG</sequence>
<protein>
    <submittedName>
        <fullName evidence="1">Uncharacterized protein</fullName>
    </submittedName>
</protein>
<proteinExistence type="predicted"/>
<gene>
    <name evidence="1" type="ORF">L3Q82_000085</name>
</gene>
<evidence type="ECO:0000313" key="2">
    <source>
        <dbReference type="Proteomes" id="UP000831701"/>
    </source>
</evidence>
<accession>A0ACB8XA23</accession>
<keyword evidence="2" id="KW-1185">Reference proteome</keyword>
<evidence type="ECO:0000313" key="1">
    <source>
        <dbReference type="EMBL" id="KAI3376801.1"/>
    </source>
</evidence>
<organism evidence="1 2">
    <name type="scientific">Scortum barcoo</name>
    <name type="common">barcoo grunter</name>
    <dbReference type="NCBI Taxonomy" id="214431"/>
    <lineage>
        <taxon>Eukaryota</taxon>
        <taxon>Metazoa</taxon>
        <taxon>Chordata</taxon>
        <taxon>Craniata</taxon>
        <taxon>Vertebrata</taxon>
        <taxon>Euteleostomi</taxon>
        <taxon>Actinopterygii</taxon>
        <taxon>Neopterygii</taxon>
        <taxon>Teleostei</taxon>
        <taxon>Neoteleostei</taxon>
        <taxon>Acanthomorphata</taxon>
        <taxon>Eupercaria</taxon>
        <taxon>Centrarchiformes</taxon>
        <taxon>Terapontoidei</taxon>
        <taxon>Terapontidae</taxon>
        <taxon>Scortum</taxon>
    </lineage>
</organism>
<name>A0ACB8XA23_9TELE</name>
<reference evidence="1" key="1">
    <citation type="submission" date="2022-04" db="EMBL/GenBank/DDBJ databases">
        <title>Jade perch genome.</title>
        <authorList>
            <person name="Chao B."/>
        </authorList>
    </citation>
    <scope>NUCLEOTIDE SEQUENCE</scope>
    <source>
        <strain evidence="1">CB-2022</strain>
    </source>
</reference>
<comment type="caution">
    <text evidence="1">The sequence shown here is derived from an EMBL/GenBank/DDBJ whole genome shotgun (WGS) entry which is preliminary data.</text>
</comment>